<dbReference type="InterPro" id="IPR001128">
    <property type="entry name" value="Cyt_P450"/>
</dbReference>
<comment type="caution">
    <text evidence="10">The sequence shown here is derived from an EMBL/GenBank/DDBJ whole genome shotgun (WGS) entry which is preliminary data.</text>
</comment>
<evidence type="ECO:0000256" key="2">
    <source>
        <dbReference type="ARBA" id="ARBA00010617"/>
    </source>
</evidence>
<dbReference type="PANTHER" id="PTHR24305">
    <property type="entry name" value="CYTOCHROME P450"/>
    <property type="match status" value="1"/>
</dbReference>
<dbReference type="GO" id="GO:0005506">
    <property type="term" value="F:iron ion binding"/>
    <property type="evidence" value="ECO:0007669"/>
    <property type="project" value="InterPro"/>
</dbReference>
<dbReference type="RefSeq" id="XP_040656698.1">
    <property type="nucleotide sequence ID" value="XM_040801665.1"/>
</dbReference>
<gene>
    <name evidence="10" type="ORF">DCS_04355</name>
</gene>
<dbReference type="InterPro" id="IPR017972">
    <property type="entry name" value="Cyt_P450_CS"/>
</dbReference>
<evidence type="ECO:0000256" key="3">
    <source>
        <dbReference type="ARBA" id="ARBA00022617"/>
    </source>
</evidence>
<evidence type="ECO:0000256" key="1">
    <source>
        <dbReference type="ARBA" id="ARBA00001971"/>
    </source>
</evidence>
<evidence type="ECO:0000256" key="6">
    <source>
        <dbReference type="ARBA" id="ARBA00023033"/>
    </source>
</evidence>
<keyword evidence="8" id="KW-0560">Oxidoreductase</keyword>
<dbReference type="GO" id="GO:0016705">
    <property type="term" value="F:oxidoreductase activity, acting on paired donors, with incorporation or reduction of molecular oxygen"/>
    <property type="evidence" value="ECO:0007669"/>
    <property type="project" value="InterPro"/>
</dbReference>
<keyword evidence="9" id="KW-0812">Transmembrane</keyword>
<protein>
    <recommendedName>
        <fullName evidence="12">Cytochrome P450</fullName>
    </recommendedName>
</protein>
<evidence type="ECO:0000256" key="9">
    <source>
        <dbReference type="SAM" id="Phobius"/>
    </source>
</evidence>
<dbReference type="CDD" id="cd11060">
    <property type="entry name" value="CYP57A1-like"/>
    <property type="match status" value="1"/>
</dbReference>
<evidence type="ECO:0000313" key="10">
    <source>
        <dbReference type="EMBL" id="KYK57346.1"/>
    </source>
</evidence>
<organism evidence="10 11">
    <name type="scientific">Drechmeria coniospora</name>
    <name type="common">Nematophagous fungus</name>
    <name type="synonym">Meria coniospora</name>
    <dbReference type="NCBI Taxonomy" id="98403"/>
    <lineage>
        <taxon>Eukaryota</taxon>
        <taxon>Fungi</taxon>
        <taxon>Dikarya</taxon>
        <taxon>Ascomycota</taxon>
        <taxon>Pezizomycotina</taxon>
        <taxon>Sordariomycetes</taxon>
        <taxon>Hypocreomycetidae</taxon>
        <taxon>Hypocreales</taxon>
        <taxon>Ophiocordycipitaceae</taxon>
        <taxon>Drechmeria</taxon>
    </lineage>
</organism>
<dbReference type="PRINTS" id="PR00385">
    <property type="entry name" value="P450"/>
</dbReference>
<dbReference type="STRING" id="98403.A0A151GJT0"/>
<keyword evidence="9" id="KW-0472">Membrane</keyword>
<evidence type="ECO:0000256" key="7">
    <source>
        <dbReference type="PIRSR" id="PIRSR602403-1"/>
    </source>
</evidence>
<dbReference type="InParanoid" id="A0A151GJT0"/>
<evidence type="ECO:0000256" key="8">
    <source>
        <dbReference type="RuleBase" id="RU000461"/>
    </source>
</evidence>
<dbReference type="PRINTS" id="PR00465">
    <property type="entry name" value="EP450IV"/>
</dbReference>
<keyword evidence="11" id="KW-1185">Reference proteome</keyword>
<comment type="cofactor">
    <cofactor evidence="1 7">
        <name>heme</name>
        <dbReference type="ChEBI" id="CHEBI:30413"/>
    </cofactor>
</comment>
<dbReference type="Proteomes" id="UP000076580">
    <property type="component" value="Chromosome 02"/>
</dbReference>
<dbReference type="PANTHER" id="PTHR24305:SF232">
    <property type="entry name" value="P450, PUTATIVE (EUROFUNG)-RELATED"/>
    <property type="match status" value="1"/>
</dbReference>
<evidence type="ECO:0008006" key="12">
    <source>
        <dbReference type="Google" id="ProtNLM"/>
    </source>
</evidence>
<evidence type="ECO:0000313" key="11">
    <source>
        <dbReference type="Proteomes" id="UP000076580"/>
    </source>
</evidence>
<dbReference type="AlphaFoldDB" id="A0A151GJT0"/>
<accession>A0A151GJT0</accession>
<keyword evidence="6 8" id="KW-0503">Monooxygenase</keyword>
<feature type="transmembrane region" description="Helical" evidence="9">
    <location>
        <begin position="12"/>
        <end position="35"/>
    </location>
</feature>
<dbReference type="Pfam" id="PF00067">
    <property type="entry name" value="p450"/>
    <property type="match status" value="1"/>
</dbReference>
<feature type="binding site" description="axial binding residue" evidence="7">
    <location>
        <position position="465"/>
    </location>
    <ligand>
        <name>heme</name>
        <dbReference type="ChEBI" id="CHEBI:30413"/>
    </ligand>
    <ligandPart>
        <name>Fe</name>
        <dbReference type="ChEBI" id="CHEBI:18248"/>
    </ligandPart>
</feature>
<dbReference type="InterPro" id="IPR002403">
    <property type="entry name" value="Cyt_P450_E_grp-IV"/>
</dbReference>
<dbReference type="InterPro" id="IPR050121">
    <property type="entry name" value="Cytochrome_P450_monoxygenase"/>
</dbReference>
<dbReference type="GO" id="GO:0020037">
    <property type="term" value="F:heme binding"/>
    <property type="evidence" value="ECO:0007669"/>
    <property type="project" value="InterPro"/>
</dbReference>
<evidence type="ECO:0000256" key="4">
    <source>
        <dbReference type="ARBA" id="ARBA00022723"/>
    </source>
</evidence>
<dbReference type="EMBL" id="LAYC01000002">
    <property type="protein sequence ID" value="KYK57346.1"/>
    <property type="molecule type" value="Genomic_DNA"/>
</dbReference>
<dbReference type="InterPro" id="IPR036396">
    <property type="entry name" value="Cyt_P450_sf"/>
</dbReference>
<reference evidence="10 11" key="1">
    <citation type="journal article" date="2016" name="Sci. Rep.">
        <title>Insights into Adaptations to a Near-Obligate Nematode Endoparasitic Lifestyle from the Finished Genome of Drechmeria coniospora.</title>
        <authorList>
            <person name="Zhang L."/>
            <person name="Zhou Z."/>
            <person name="Guo Q."/>
            <person name="Fokkens L."/>
            <person name="Miskei M."/>
            <person name="Pocsi I."/>
            <person name="Zhang W."/>
            <person name="Chen M."/>
            <person name="Wang L."/>
            <person name="Sun Y."/>
            <person name="Donzelli B.G."/>
            <person name="Gibson D.M."/>
            <person name="Nelson D.R."/>
            <person name="Luo J.G."/>
            <person name="Rep M."/>
            <person name="Liu H."/>
            <person name="Yang S."/>
            <person name="Wang J."/>
            <person name="Krasnoff S.B."/>
            <person name="Xu Y."/>
            <person name="Molnar I."/>
            <person name="Lin M."/>
        </authorList>
    </citation>
    <scope>NUCLEOTIDE SEQUENCE [LARGE SCALE GENOMIC DNA]</scope>
    <source>
        <strain evidence="10 11">ARSEF 6962</strain>
    </source>
</reference>
<proteinExistence type="inferred from homology"/>
<sequence length="521" mass="58368">MANALFAASHPGAALLGVSVTFVVALLGWCILSYVSSPLRKYPGPWLAGWTNLWRFALVVRKQYPWTIKRLHETYGPVVRIGPNTLDLDLPELAKTIYGTDGKWVKTRFYNVNSALVDGRIVYNIFSTTDRAEHARMKRPVAKFYSPGAVLAMEPLVDAVLSDLCRHLEARFIDNGNGDKECDLGSWIAFCAWDVVGATTFSEDFRYMAEGCDHDETMAIADKSIEYLSLIGQIPWLDSLLDKNPVVRLGPPNLANATAIAVEHIARRTQGRDANYDPEVPDYLQHYLKAQRERPEAVRDEFVIQYVLVNLVAGADTTANTIRAILYFALRNRPVWERLCAEVRKAPWEGKVAPYNVAKGLPYLDAVVRESIRLHPGVSMLLERRVPPSGLVLPDGSFVPPGTEVGINPYVAGRNKSVYGDDADEFRPERWLPSDGETATSPSYEARLKRFNAADVAFGGGSHICMGRHFAFVEVYKMVATLLRHYDIALADPTKEWWVAGVWFPRQRGIICRLRRRGSAE</sequence>
<keyword evidence="4 7" id="KW-0479">Metal-binding</keyword>
<keyword evidence="5 7" id="KW-0408">Iron</keyword>
<dbReference type="Gene3D" id="1.10.630.10">
    <property type="entry name" value="Cytochrome P450"/>
    <property type="match status" value="1"/>
</dbReference>
<dbReference type="SUPFAM" id="SSF48264">
    <property type="entry name" value="Cytochrome P450"/>
    <property type="match status" value="1"/>
</dbReference>
<keyword evidence="9" id="KW-1133">Transmembrane helix</keyword>
<dbReference type="GeneID" id="63716998"/>
<evidence type="ECO:0000256" key="5">
    <source>
        <dbReference type="ARBA" id="ARBA00023004"/>
    </source>
</evidence>
<comment type="similarity">
    <text evidence="2 8">Belongs to the cytochrome P450 family.</text>
</comment>
<dbReference type="GO" id="GO:0004497">
    <property type="term" value="F:monooxygenase activity"/>
    <property type="evidence" value="ECO:0007669"/>
    <property type="project" value="UniProtKB-KW"/>
</dbReference>
<dbReference type="PROSITE" id="PS00086">
    <property type="entry name" value="CYTOCHROME_P450"/>
    <property type="match status" value="1"/>
</dbReference>
<keyword evidence="3 7" id="KW-0349">Heme</keyword>
<name>A0A151GJT0_DRECN</name>